<evidence type="ECO:0008006" key="4">
    <source>
        <dbReference type="Google" id="ProtNLM"/>
    </source>
</evidence>
<evidence type="ECO:0000313" key="2">
    <source>
        <dbReference type="EMBL" id="OGI87753.1"/>
    </source>
</evidence>
<evidence type="ECO:0000313" key="3">
    <source>
        <dbReference type="Proteomes" id="UP000185809"/>
    </source>
</evidence>
<protein>
    <recommendedName>
        <fullName evidence="4">Zinc-ribbon domain-containing protein</fullName>
    </recommendedName>
</protein>
<name>A0A1F6X0V1_9BACT</name>
<evidence type="ECO:0000256" key="1">
    <source>
        <dbReference type="SAM" id="Phobius"/>
    </source>
</evidence>
<dbReference type="AlphaFoldDB" id="A0A1F6X0V1"/>
<comment type="caution">
    <text evidence="2">The sequence shown here is derived from an EMBL/GenBank/DDBJ whole genome shotgun (WGS) entry which is preliminary data.</text>
</comment>
<keyword evidence="1" id="KW-1133">Transmembrane helix</keyword>
<dbReference type="Proteomes" id="UP000185809">
    <property type="component" value="Unassembled WGS sequence"/>
</dbReference>
<keyword evidence="1" id="KW-0472">Membrane</keyword>
<organism evidence="2 3">
    <name type="scientific">Candidatus Nomurabacteria bacterium RIFCSPLOWO2_01_FULL_33_24</name>
    <dbReference type="NCBI Taxonomy" id="1801765"/>
    <lineage>
        <taxon>Bacteria</taxon>
        <taxon>Candidatus Nomuraibacteriota</taxon>
    </lineage>
</organism>
<sequence>MICGNCKKQINNDEKFCGYCGATTAEKIPDDRIQYSALNETHNRKTSFDFSDHDNSSSSSGNGDIAVGVITLIIGAALTWITYESASEGGTYFVS</sequence>
<dbReference type="EMBL" id="MFUP01000008">
    <property type="protein sequence ID" value="OGI87753.1"/>
    <property type="molecule type" value="Genomic_DNA"/>
</dbReference>
<reference evidence="2 3" key="1">
    <citation type="journal article" date="2016" name="Nat. Commun.">
        <title>Thousands of microbial genomes shed light on interconnected biogeochemical processes in an aquifer system.</title>
        <authorList>
            <person name="Anantharaman K."/>
            <person name="Brown C.T."/>
            <person name="Hug L.A."/>
            <person name="Sharon I."/>
            <person name="Castelle C.J."/>
            <person name="Probst A.J."/>
            <person name="Thomas B.C."/>
            <person name="Singh A."/>
            <person name="Wilkins M.J."/>
            <person name="Karaoz U."/>
            <person name="Brodie E.L."/>
            <person name="Williams K.H."/>
            <person name="Hubbard S.S."/>
            <person name="Banfield J.F."/>
        </authorList>
    </citation>
    <scope>NUCLEOTIDE SEQUENCE [LARGE SCALE GENOMIC DNA]</scope>
</reference>
<keyword evidence="1" id="KW-0812">Transmembrane</keyword>
<gene>
    <name evidence="2" type="ORF">A2995_00540</name>
</gene>
<feature type="transmembrane region" description="Helical" evidence="1">
    <location>
        <begin position="65"/>
        <end position="83"/>
    </location>
</feature>
<accession>A0A1F6X0V1</accession>
<proteinExistence type="predicted"/>